<keyword evidence="2" id="KW-1185">Reference proteome</keyword>
<dbReference type="GO" id="GO:0020037">
    <property type="term" value="F:heme binding"/>
    <property type="evidence" value="ECO:0007669"/>
    <property type="project" value="InterPro"/>
</dbReference>
<name>A0A2I0HW92_PUNGR</name>
<dbReference type="GO" id="GO:0005506">
    <property type="term" value="F:iron ion binding"/>
    <property type="evidence" value="ECO:0007669"/>
    <property type="project" value="InterPro"/>
</dbReference>
<dbReference type="GO" id="GO:0004497">
    <property type="term" value="F:monooxygenase activity"/>
    <property type="evidence" value="ECO:0007669"/>
    <property type="project" value="InterPro"/>
</dbReference>
<dbReference type="PANTHER" id="PTHR24299:SF52">
    <property type="entry name" value="CYTOCHROME P450"/>
    <property type="match status" value="1"/>
</dbReference>
<dbReference type="AlphaFoldDB" id="A0A2I0HW92"/>
<dbReference type="PANTHER" id="PTHR24299">
    <property type="entry name" value="CYTOCHROME P450 FAMILY 1"/>
    <property type="match status" value="1"/>
</dbReference>
<comment type="caution">
    <text evidence="1">The sequence shown here is derived from an EMBL/GenBank/DDBJ whole genome shotgun (WGS) entry which is preliminary data.</text>
</comment>
<gene>
    <name evidence="1" type="ORF">CRG98_043635</name>
</gene>
<dbReference type="InterPro" id="IPR036396">
    <property type="entry name" value="Cyt_P450_sf"/>
</dbReference>
<accession>A0A2I0HW92</accession>
<dbReference type="Proteomes" id="UP000233551">
    <property type="component" value="Unassembled WGS sequence"/>
</dbReference>
<dbReference type="STRING" id="22663.A0A2I0HW92"/>
<protein>
    <submittedName>
        <fullName evidence="1">Uncharacterized protein</fullName>
    </submittedName>
</protein>
<dbReference type="EMBL" id="PGOL01005077">
    <property type="protein sequence ID" value="PKI35974.1"/>
    <property type="molecule type" value="Genomic_DNA"/>
</dbReference>
<sequence>MDTEIACFRFGNVHVIPVTCPAIAQEFLKKQDAVFAMRPLSVAAGTFSDELHFAQLPNFCLNICLVRYFVEKIIDDGAPTSREEERVEALFEALRYLYAFCMSDSLPYLAGLDLDGHEKIIKEVHETILKYHEPIIRERIQKWSEDDGRNFLAENELGKIEPSGPA</sequence>
<organism evidence="1 2">
    <name type="scientific">Punica granatum</name>
    <name type="common">Pomegranate</name>
    <dbReference type="NCBI Taxonomy" id="22663"/>
    <lineage>
        <taxon>Eukaryota</taxon>
        <taxon>Viridiplantae</taxon>
        <taxon>Streptophyta</taxon>
        <taxon>Embryophyta</taxon>
        <taxon>Tracheophyta</taxon>
        <taxon>Spermatophyta</taxon>
        <taxon>Magnoliopsida</taxon>
        <taxon>eudicotyledons</taxon>
        <taxon>Gunneridae</taxon>
        <taxon>Pentapetalae</taxon>
        <taxon>rosids</taxon>
        <taxon>malvids</taxon>
        <taxon>Myrtales</taxon>
        <taxon>Lythraceae</taxon>
        <taxon>Punica</taxon>
    </lineage>
</organism>
<dbReference type="SUPFAM" id="SSF48264">
    <property type="entry name" value="Cytochrome P450"/>
    <property type="match status" value="1"/>
</dbReference>
<reference evidence="1 2" key="1">
    <citation type="submission" date="2017-11" db="EMBL/GenBank/DDBJ databases">
        <title>De-novo sequencing of pomegranate (Punica granatum L.) genome.</title>
        <authorList>
            <person name="Akparov Z."/>
            <person name="Amiraslanov A."/>
            <person name="Hajiyeva S."/>
            <person name="Abbasov M."/>
            <person name="Kaur K."/>
            <person name="Hamwieh A."/>
            <person name="Solovyev V."/>
            <person name="Salamov A."/>
            <person name="Braich B."/>
            <person name="Kosarev P."/>
            <person name="Mahmoud A."/>
            <person name="Hajiyev E."/>
            <person name="Babayeva S."/>
            <person name="Izzatullayeva V."/>
            <person name="Mammadov A."/>
            <person name="Mammadov A."/>
            <person name="Sharifova S."/>
            <person name="Ojaghi J."/>
            <person name="Eynullazada K."/>
            <person name="Bayramov B."/>
            <person name="Abdulazimova A."/>
            <person name="Shahmuradov I."/>
        </authorList>
    </citation>
    <scope>NUCLEOTIDE SEQUENCE [LARGE SCALE GENOMIC DNA]</scope>
    <source>
        <strain evidence="2">cv. AG2017</strain>
        <tissue evidence="1">Leaf</tissue>
    </source>
</reference>
<dbReference type="GO" id="GO:0016705">
    <property type="term" value="F:oxidoreductase activity, acting on paired donors, with incorporation or reduction of molecular oxygen"/>
    <property type="evidence" value="ECO:0007669"/>
    <property type="project" value="InterPro"/>
</dbReference>
<evidence type="ECO:0000313" key="2">
    <source>
        <dbReference type="Proteomes" id="UP000233551"/>
    </source>
</evidence>
<proteinExistence type="predicted"/>
<evidence type="ECO:0000313" key="1">
    <source>
        <dbReference type="EMBL" id="PKI35974.1"/>
    </source>
</evidence>